<keyword evidence="2" id="KW-1185">Reference proteome</keyword>
<name>A0A2I1HI89_9GLOM</name>
<dbReference type="VEuPathDB" id="FungiDB:RhiirA1_497640"/>
<accession>A0A2I1HI89</accession>
<organism evidence="1 2">
    <name type="scientific">Rhizophagus irregularis</name>
    <dbReference type="NCBI Taxonomy" id="588596"/>
    <lineage>
        <taxon>Eukaryota</taxon>
        <taxon>Fungi</taxon>
        <taxon>Fungi incertae sedis</taxon>
        <taxon>Mucoromycota</taxon>
        <taxon>Glomeromycotina</taxon>
        <taxon>Glomeromycetes</taxon>
        <taxon>Glomerales</taxon>
        <taxon>Glomeraceae</taxon>
        <taxon>Rhizophagus</taxon>
    </lineage>
</organism>
<sequence length="255" mass="28821">MYNRIPFLLKTLKKKIFNNNMYNKGYILVYARVNSLNYLIIKSLHNVYIENISLKSIEKIHTPFGTKGKIINPPDLRPILIITIWDALCLLWMCYEKNITNESLIEDLRNLAVKFKLMEALCNLPTTTNLTISEDCFMFGASICIGIPKHKLTRKNIQENNASAASARVDVIPSIKGSTHVEMPPGSICGHPWGNCSEATPWEALRGEDCSVELNSLTITLKDLEEKEICYKCNEVAKTMKSMGVAKVVPMHLFP</sequence>
<protein>
    <submittedName>
        <fullName evidence="1">Uncharacterized protein</fullName>
    </submittedName>
</protein>
<dbReference type="VEuPathDB" id="FungiDB:RhiirFUN_018500"/>
<dbReference type="VEuPathDB" id="FungiDB:FUN_001043"/>
<dbReference type="Proteomes" id="UP000234323">
    <property type="component" value="Unassembled WGS sequence"/>
</dbReference>
<proteinExistence type="predicted"/>
<evidence type="ECO:0000313" key="2">
    <source>
        <dbReference type="Proteomes" id="UP000234323"/>
    </source>
</evidence>
<dbReference type="AlphaFoldDB" id="A0A2I1HI89"/>
<dbReference type="EMBL" id="LLXI01003080">
    <property type="protein sequence ID" value="PKY58579.1"/>
    <property type="molecule type" value="Genomic_DNA"/>
</dbReference>
<gene>
    <name evidence="1" type="ORF">RhiirA4_512974</name>
</gene>
<evidence type="ECO:0000313" key="1">
    <source>
        <dbReference type="EMBL" id="PKY58579.1"/>
    </source>
</evidence>
<comment type="caution">
    <text evidence="1">The sequence shown here is derived from an EMBL/GenBank/DDBJ whole genome shotgun (WGS) entry which is preliminary data.</text>
</comment>
<reference evidence="1 2" key="1">
    <citation type="submission" date="2015-10" db="EMBL/GenBank/DDBJ databases">
        <title>Genome analyses suggest a sexual origin of heterokaryosis in a supposedly ancient asexual fungus.</title>
        <authorList>
            <person name="Ropars J."/>
            <person name="Sedzielewska K."/>
            <person name="Noel J."/>
            <person name="Charron P."/>
            <person name="Farinelli L."/>
            <person name="Marton T."/>
            <person name="Kruger M."/>
            <person name="Pelin A."/>
            <person name="Brachmann A."/>
            <person name="Corradi N."/>
        </authorList>
    </citation>
    <scope>NUCLEOTIDE SEQUENCE [LARGE SCALE GENOMIC DNA]</scope>
    <source>
        <strain evidence="1 2">A4</strain>
    </source>
</reference>